<keyword evidence="2" id="KW-1185">Reference proteome</keyword>
<comment type="caution">
    <text evidence="1">The sequence shown here is derived from an EMBL/GenBank/DDBJ whole genome shotgun (WGS) entry which is preliminary data.</text>
</comment>
<dbReference type="Proteomes" id="UP001279734">
    <property type="component" value="Unassembled WGS sequence"/>
</dbReference>
<sequence>MRSNGQGSANTLPICEATYVAAEDSGDCEVGDHVKIVKGPQEATWDSVATFHLAALLINLEDKGEKITKEISILQQKAREITNGQNHGAADIVVYEEGQSAEPVANICNSSGSLQECDCSSDSSLKWG</sequence>
<evidence type="ECO:0000313" key="2">
    <source>
        <dbReference type="Proteomes" id="UP001279734"/>
    </source>
</evidence>
<protein>
    <submittedName>
        <fullName evidence="1">Uncharacterized protein</fullName>
    </submittedName>
</protein>
<dbReference type="EMBL" id="BSYO01000006">
    <property type="protein sequence ID" value="GMH06283.1"/>
    <property type="molecule type" value="Genomic_DNA"/>
</dbReference>
<organism evidence="1 2">
    <name type="scientific">Nepenthes gracilis</name>
    <name type="common">Slender pitcher plant</name>
    <dbReference type="NCBI Taxonomy" id="150966"/>
    <lineage>
        <taxon>Eukaryota</taxon>
        <taxon>Viridiplantae</taxon>
        <taxon>Streptophyta</taxon>
        <taxon>Embryophyta</taxon>
        <taxon>Tracheophyta</taxon>
        <taxon>Spermatophyta</taxon>
        <taxon>Magnoliopsida</taxon>
        <taxon>eudicotyledons</taxon>
        <taxon>Gunneridae</taxon>
        <taxon>Pentapetalae</taxon>
        <taxon>Caryophyllales</taxon>
        <taxon>Nepenthaceae</taxon>
        <taxon>Nepenthes</taxon>
    </lineage>
</organism>
<gene>
    <name evidence="1" type="ORF">Nepgr_008123</name>
</gene>
<reference evidence="1" key="1">
    <citation type="submission" date="2023-05" db="EMBL/GenBank/DDBJ databases">
        <title>Nepenthes gracilis genome sequencing.</title>
        <authorList>
            <person name="Fukushima K."/>
        </authorList>
    </citation>
    <scope>NUCLEOTIDE SEQUENCE</scope>
    <source>
        <strain evidence="1">SING2019-196</strain>
    </source>
</reference>
<dbReference type="AlphaFoldDB" id="A0AAD3XIY6"/>
<proteinExistence type="predicted"/>
<accession>A0AAD3XIY6</accession>
<name>A0AAD3XIY6_NEPGR</name>
<evidence type="ECO:0000313" key="1">
    <source>
        <dbReference type="EMBL" id="GMH06283.1"/>
    </source>
</evidence>